<dbReference type="Pfam" id="PF24805">
    <property type="entry name" value="EIF3I"/>
    <property type="match status" value="1"/>
</dbReference>
<dbReference type="InterPro" id="IPR015943">
    <property type="entry name" value="WD40/YVTN_repeat-like_dom_sf"/>
</dbReference>
<evidence type="ECO:0000256" key="8">
    <source>
        <dbReference type="PROSITE-ProRule" id="PRU00221"/>
    </source>
</evidence>
<evidence type="ECO:0000256" key="2">
    <source>
        <dbReference type="ARBA" id="ARBA00022540"/>
    </source>
</evidence>
<evidence type="ECO:0000256" key="4">
    <source>
        <dbReference type="ARBA" id="ARBA00022737"/>
    </source>
</evidence>
<evidence type="ECO:0000256" key="1">
    <source>
        <dbReference type="ARBA" id="ARBA00022490"/>
    </source>
</evidence>
<dbReference type="InterPro" id="IPR001680">
    <property type="entry name" value="WD40_rpt"/>
</dbReference>
<keyword evidence="2" id="KW-0396">Initiation factor</keyword>
<dbReference type="PROSITE" id="PS00678">
    <property type="entry name" value="WD_REPEATS_1"/>
    <property type="match status" value="1"/>
</dbReference>
<dbReference type="GO" id="GO:0003723">
    <property type="term" value="F:RNA binding"/>
    <property type="evidence" value="ECO:0007669"/>
    <property type="project" value="TreeGrafter"/>
</dbReference>
<reference evidence="9" key="1">
    <citation type="submission" date="2021-01" db="EMBL/GenBank/DDBJ databases">
        <authorList>
            <person name="Kaushik A."/>
        </authorList>
    </citation>
    <scope>NUCLEOTIDE SEQUENCE</scope>
    <source>
        <strain evidence="9">Type strain: AG8-Rh-89/</strain>
    </source>
</reference>
<dbReference type="SUPFAM" id="SSF50978">
    <property type="entry name" value="WD40 repeat-like"/>
    <property type="match status" value="1"/>
</dbReference>
<name>A0A8H3APM6_9AGAM</name>
<organism evidence="9 10">
    <name type="scientific">Rhizoctonia solani</name>
    <dbReference type="NCBI Taxonomy" id="456999"/>
    <lineage>
        <taxon>Eukaryota</taxon>
        <taxon>Fungi</taxon>
        <taxon>Dikarya</taxon>
        <taxon>Basidiomycota</taxon>
        <taxon>Agaricomycotina</taxon>
        <taxon>Agaricomycetes</taxon>
        <taxon>Cantharellales</taxon>
        <taxon>Ceratobasidiaceae</taxon>
        <taxon>Rhizoctonia</taxon>
    </lineage>
</organism>
<evidence type="ECO:0000313" key="9">
    <source>
        <dbReference type="EMBL" id="CAE6436764.1"/>
    </source>
</evidence>
<dbReference type="GO" id="GO:0002183">
    <property type="term" value="P:cytoplasmic translational initiation"/>
    <property type="evidence" value="ECO:0007669"/>
    <property type="project" value="TreeGrafter"/>
</dbReference>
<dbReference type="PANTHER" id="PTHR19877:SF1">
    <property type="entry name" value="EUKARYOTIC TRANSLATION INITIATION FACTOR 3 SUBUNIT I"/>
    <property type="match status" value="1"/>
</dbReference>
<dbReference type="InterPro" id="IPR036322">
    <property type="entry name" value="WD40_repeat_dom_sf"/>
</dbReference>
<dbReference type="Proteomes" id="UP000663850">
    <property type="component" value="Unassembled WGS sequence"/>
</dbReference>
<dbReference type="PANTHER" id="PTHR19877">
    <property type="entry name" value="EUKARYOTIC TRANSLATION INITIATION FACTOR 3 SUBUNIT I"/>
    <property type="match status" value="1"/>
</dbReference>
<feature type="repeat" description="WD" evidence="8">
    <location>
        <begin position="154"/>
        <end position="195"/>
    </location>
</feature>
<gene>
    <name evidence="9" type="ORF">RDB_LOCUS25165</name>
</gene>
<evidence type="ECO:0000256" key="7">
    <source>
        <dbReference type="ARBA" id="ARBA00040390"/>
    </source>
</evidence>
<evidence type="ECO:0000256" key="3">
    <source>
        <dbReference type="ARBA" id="ARBA00022574"/>
    </source>
</evidence>
<dbReference type="AlphaFoldDB" id="A0A8H3APM6"/>
<evidence type="ECO:0000256" key="6">
    <source>
        <dbReference type="ARBA" id="ARBA00038394"/>
    </source>
</evidence>
<dbReference type="PROSITE" id="PS50082">
    <property type="entry name" value="WD_REPEATS_2"/>
    <property type="match status" value="3"/>
</dbReference>
<dbReference type="GO" id="GO:0003743">
    <property type="term" value="F:translation initiation factor activity"/>
    <property type="evidence" value="ECO:0007669"/>
    <property type="project" value="UniProtKB-KW"/>
</dbReference>
<keyword evidence="3 8" id="KW-0853">WD repeat</keyword>
<protein>
    <recommendedName>
        <fullName evidence="7">Serine-threonine kinase receptor-associated protein</fullName>
    </recommendedName>
</protein>
<feature type="repeat" description="WD" evidence="8">
    <location>
        <begin position="28"/>
        <end position="57"/>
    </location>
</feature>
<comment type="caution">
    <text evidence="9">The sequence shown here is derived from an EMBL/GenBank/DDBJ whole genome shotgun (WGS) entry which is preliminary data.</text>
</comment>
<keyword evidence="4" id="KW-0677">Repeat</keyword>
<sequence length="302" mass="33735">MCIRDRVWTVDIDCTNFPPHSKRSSNFYAAQSRFMLSGAADNMMKLWDASTGKCLYTWEFPTAVKRVAWSDDDKQILCITEQRMGYQGAIRVFTINREDPTNQDADPYSEFNPVKSKATVAAFSYDNDIIITGHESGKVAAFDVKAGEEINANERAHSEPVTDLQMSLDRTYFITSSKDKTAKLHDTKTLDVLKNYATDGPLNSAAIAPGRPYILVGGGQEAMNVTTTSARQGKFETRFWHKIFEEEVGRVKGHFGPINTIAVHPAGIQYASGGEDGYVRLHTFDEGYFRARPYGDLGEPDE</sequence>
<dbReference type="InterPro" id="IPR019775">
    <property type="entry name" value="WD40_repeat_CS"/>
</dbReference>
<comment type="similarity">
    <text evidence="6">Belongs to the WD repeat STRAP family.</text>
</comment>
<dbReference type="GO" id="GO:0071541">
    <property type="term" value="C:eukaryotic translation initiation factor 3 complex, eIF3m"/>
    <property type="evidence" value="ECO:0007669"/>
    <property type="project" value="TreeGrafter"/>
</dbReference>
<dbReference type="EMBL" id="CAJMWZ010001448">
    <property type="protein sequence ID" value="CAE6436764.1"/>
    <property type="molecule type" value="Genomic_DNA"/>
</dbReference>
<evidence type="ECO:0000256" key="5">
    <source>
        <dbReference type="ARBA" id="ARBA00022917"/>
    </source>
</evidence>
<keyword evidence="5" id="KW-0648">Protein biosynthesis</keyword>
<feature type="repeat" description="WD" evidence="8">
    <location>
        <begin position="251"/>
        <end position="281"/>
    </location>
</feature>
<evidence type="ECO:0000313" key="10">
    <source>
        <dbReference type="Proteomes" id="UP000663850"/>
    </source>
</evidence>
<proteinExistence type="inferred from homology"/>
<dbReference type="InterPro" id="IPR027525">
    <property type="entry name" value="eIF3i"/>
</dbReference>
<accession>A0A8H3APM6</accession>
<keyword evidence="1" id="KW-0963">Cytoplasm</keyword>
<dbReference type="Gene3D" id="2.130.10.10">
    <property type="entry name" value="YVTN repeat-like/Quinoprotein amine dehydrogenase"/>
    <property type="match status" value="1"/>
</dbReference>
<dbReference type="SMART" id="SM00320">
    <property type="entry name" value="WD40"/>
    <property type="match status" value="5"/>
</dbReference>